<proteinExistence type="predicted"/>
<protein>
    <submittedName>
        <fullName evidence="1">Uncharacterized protein</fullName>
    </submittedName>
</protein>
<reference evidence="1 2" key="1">
    <citation type="submission" date="2021-01" db="EMBL/GenBank/DDBJ databases">
        <title>Genomic Encyclopedia of Type Strains, Phase IV (KMG-IV): sequencing the most valuable type-strain genomes for metagenomic binning, comparative biology and taxonomic classification.</title>
        <authorList>
            <person name="Goeker M."/>
        </authorList>
    </citation>
    <scope>NUCLEOTIDE SEQUENCE [LARGE SCALE GENOMIC DNA]</scope>
    <source>
        <strain evidence="1 2">DSM 28236</strain>
    </source>
</reference>
<dbReference type="EMBL" id="JAFBER010000001">
    <property type="protein sequence ID" value="MBM7643961.1"/>
    <property type="molecule type" value="Genomic_DNA"/>
</dbReference>
<accession>A0ABS2PVK0</accession>
<evidence type="ECO:0000313" key="2">
    <source>
        <dbReference type="Proteomes" id="UP000808914"/>
    </source>
</evidence>
<keyword evidence="2" id="KW-1185">Reference proteome</keyword>
<organism evidence="1 2">
    <name type="scientific">Scopulibacillus daqui</name>
    <dbReference type="NCBI Taxonomy" id="1469162"/>
    <lineage>
        <taxon>Bacteria</taxon>
        <taxon>Bacillati</taxon>
        <taxon>Bacillota</taxon>
        <taxon>Bacilli</taxon>
        <taxon>Bacillales</taxon>
        <taxon>Sporolactobacillaceae</taxon>
        <taxon>Scopulibacillus</taxon>
    </lineage>
</organism>
<name>A0ABS2PVK0_9BACL</name>
<dbReference type="Proteomes" id="UP000808914">
    <property type="component" value="Unassembled WGS sequence"/>
</dbReference>
<sequence>MSSIIVTFIHYDREIDLSLPNHIESQSIAMALHEWLGHGHSRTGGIHDLEYSFDLKHWFRLEKHQTFESAGIWDGAFLRLSKEAVSSLRTEKDVEKHGYAFLDHAGENGDDHNHTGHAWKIID</sequence>
<dbReference type="RefSeq" id="WP_205001920.1">
    <property type="nucleotide sequence ID" value="NZ_JAFBER010000001.1"/>
</dbReference>
<evidence type="ECO:0000313" key="1">
    <source>
        <dbReference type="EMBL" id="MBM7643961.1"/>
    </source>
</evidence>
<gene>
    <name evidence="1" type="ORF">JOD45_000152</name>
</gene>
<comment type="caution">
    <text evidence="1">The sequence shown here is derived from an EMBL/GenBank/DDBJ whole genome shotgun (WGS) entry which is preliminary data.</text>
</comment>